<dbReference type="PANTHER" id="PTHR33710:SF77">
    <property type="entry name" value="DNASE I-LIKE SUPERFAMILY PROTEIN"/>
    <property type="match status" value="1"/>
</dbReference>
<accession>A0AAV1XSM8</accession>
<dbReference type="SUPFAM" id="SSF56219">
    <property type="entry name" value="DNase I-like"/>
    <property type="match status" value="1"/>
</dbReference>
<proteinExistence type="predicted"/>
<organism evidence="1 2">
    <name type="scientific">Lupinus luteus</name>
    <name type="common">European yellow lupine</name>
    <dbReference type="NCBI Taxonomy" id="3873"/>
    <lineage>
        <taxon>Eukaryota</taxon>
        <taxon>Viridiplantae</taxon>
        <taxon>Streptophyta</taxon>
        <taxon>Embryophyta</taxon>
        <taxon>Tracheophyta</taxon>
        <taxon>Spermatophyta</taxon>
        <taxon>Magnoliopsida</taxon>
        <taxon>eudicotyledons</taxon>
        <taxon>Gunneridae</taxon>
        <taxon>Pentapetalae</taxon>
        <taxon>rosids</taxon>
        <taxon>fabids</taxon>
        <taxon>Fabales</taxon>
        <taxon>Fabaceae</taxon>
        <taxon>Papilionoideae</taxon>
        <taxon>50 kb inversion clade</taxon>
        <taxon>genistoids sensu lato</taxon>
        <taxon>core genistoids</taxon>
        <taxon>Genisteae</taxon>
        <taxon>Lupinus</taxon>
    </lineage>
</organism>
<evidence type="ECO:0000313" key="2">
    <source>
        <dbReference type="Proteomes" id="UP001497480"/>
    </source>
</evidence>
<gene>
    <name evidence="1" type="ORF">LLUT_LOCUS24923</name>
</gene>
<reference evidence="1 2" key="1">
    <citation type="submission" date="2024-03" db="EMBL/GenBank/DDBJ databases">
        <authorList>
            <person name="Martinez-Hernandez J."/>
        </authorList>
    </citation>
    <scope>NUCLEOTIDE SEQUENCE [LARGE SCALE GENOMIC DNA]</scope>
</reference>
<keyword evidence="2" id="KW-1185">Reference proteome</keyword>
<comment type="caution">
    <text evidence="1">The sequence shown here is derived from an EMBL/GenBank/DDBJ whole genome shotgun (WGS) entry which is preliminary data.</text>
</comment>
<evidence type="ECO:0000313" key="1">
    <source>
        <dbReference type="EMBL" id="CAL0323863.1"/>
    </source>
</evidence>
<protein>
    <submittedName>
        <fullName evidence="1">Uncharacterized protein</fullName>
    </submittedName>
</protein>
<dbReference type="Gene3D" id="3.60.10.10">
    <property type="entry name" value="Endonuclease/exonuclease/phosphatase"/>
    <property type="match status" value="1"/>
</dbReference>
<dbReference type="Proteomes" id="UP001497480">
    <property type="component" value="Unassembled WGS sequence"/>
</dbReference>
<dbReference type="AlphaFoldDB" id="A0AAV1XSM8"/>
<dbReference type="PANTHER" id="PTHR33710">
    <property type="entry name" value="BNAC02G09200D PROTEIN"/>
    <property type="match status" value="1"/>
</dbReference>
<dbReference type="InterPro" id="IPR036691">
    <property type="entry name" value="Endo/exonu/phosph_ase_sf"/>
</dbReference>
<sequence length="254" mass="29569">MISNVGPWNCIGDFNVITGVNEYRGSTLPSRLPSEEFCSFFEEANLIHLPTRGAEFTWSNRRSGLALTEKRLDRSLCNEDWLSFWQQVSCCTLPRVSSYHYPLLLCSTNSNFNGISSFRFLKMWLHHPGISEVVRDSWSQPLCGYPMFIFSTKLKRLKMVLKHWNVNVFGNIHQRVKEAWSNVDTIQNCINDHGLVQDMLNQENLAQINLLKALAIEEDYWKEKSRLNWQISGDRNTSFFHKVTKIRQVTKSML</sequence>
<dbReference type="EMBL" id="CAXHTB010000017">
    <property type="protein sequence ID" value="CAL0323863.1"/>
    <property type="molecule type" value="Genomic_DNA"/>
</dbReference>
<name>A0AAV1XSM8_LUPLU</name>